<dbReference type="Gene3D" id="1.10.150.290">
    <property type="entry name" value="S-adenosyl-L-methionine-dependent methyltransferases"/>
    <property type="match status" value="1"/>
</dbReference>
<dbReference type="InterPro" id="IPR029063">
    <property type="entry name" value="SAM-dependent_MTases_sf"/>
</dbReference>
<dbReference type="CDD" id="cd02440">
    <property type="entry name" value="AdoMet_MTases"/>
    <property type="match status" value="1"/>
</dbReference>
<sequence length="252" mass="28222">MWNPDAYLRFEQERTRPSRDLCARIPAAAPATVLDTGCGPGNSTQVLRERWPGARITGLDKAPEMIEAARKRHPGGHWVVGDLATFEGGPFDVIFSNAVLQWLPDHHRLLPRLMDRVAAGGFLAVQMPTGKDSPARLAMEKAAAHPRFGGRLPSEESTLTFKDPRFYYETLAPLASGVDLWETTYHHVLPGPEAVVQWFETTGMRPYLERLDPGDQAFFKDRVLEGVREAFPLCADGSLLLPFRRLFFVVQK</sequence>
<reference evidence="2" key="1">
    <citation type="journal article" date="2023" name="Int. J. Syst. Evol. Microbiol.">
        <title>Mesoterricola silvestris gen. nov., sp. nov., Mesoterricola sediminis sp. nov., Geothrix oryzae sp. nov., Geothrix edaphica sp. nov., Geothrix rubra sp. nov., and Geothrix limicola sp. nov., six novel members of Acidobacteriota isolated from soils.</title>
        <authorList>
            <person name="Itoh H."/>
            <person name="Sugisawa Y."/>
            <person name="Mise K."/>
            <person name="Xu Z."/>
            <person name="Kuniyasu M."/>
            <person name="Ushijima N."/>
            <person name="Kawano K."/>
            <person name="Kobayashi E."/>
            <person name="Shiratori Y."/>
            <person name="Masuda Y."/>
            <person name="Senoo K."/>
        </authorList>
    </citation>
    <scope>NUCLEOTIDE SEQUENCE [LARGE SCALE GENOMIC DNA]</scope>
    <source>
        <strain evidence="2">W79</strain>
    </source>
</reference>
<dbReference type="Pfam" id="PF13489">
    <property type="entry name" value="Methyltransf_23"/>
    <property type="match status" value="1"/>
</dbReference>
<evidence type="ECO:0000313" key="2">
    <source>
        <dbReference type="Proteomes" id="UP001238179"/>
    </source>
</evidence>
<organism evidence="1 2">
    <name type="scientific">Mesoterricola silvestris</name>
    <dbReference type="NCBI Taxonomy" id="2927979"/>
    <lineage>
        <taxon>Bacteria</taxon>
        <taxon>Pseudomonadati</taxon>
        <taxon>Acidobacteriota</taxon>
        <taxon>Holophagae</taxon>
        <taxon>Holophagales</taxon>
        <taxon>Holophagaceae</taxon>
        <taxon>Mesoterricola</taxon>
    </lineage>
</organism>
<protein>
    <submittedName>
        <fullName evidence="1">Trans-aconitate 2-methyltransferase</fullName>
    </submittedName>
</protein>
<dbReference type="SUPFAM" id="SSF53335">
    <property type="entry name" value="S-adenosyl-L-methionine-dependent methyltransferases"/>
    <property type="match status" value="1"/>
</dbReference>
<dbReference type="PANTHER" id="PTHR43861:SF1">
    <property type="entry name" value="TRANS-ACONITATE 2-METHYLTRANSFERASE"/>
    <property type="match status" value="1"/>
</dbReference>
<gene>
    <name evidence="1" type="primary">tam</name>
    <name evidence="1" type="ORF">METEAL_04570</name>
</gene>
<dbReference type="RefSeq" id="WP_316414169.1">
    <property type="nucleotide sequence ID" value="NZ_AP027080.1"/>
</dbReference>
<name>A0AA48H3L1_9BACT</name>
<dbReference type="Gene3D" id="3.40.50.150">
    <property type="entry name" value="Vaccinia Virus protein VP39"/>
    <property type="match status" value="1"/>
</dbReference>
<dbReference type="Proteomes" id="UP001238179">
    <property type="component" value="Chromosome"/>
</dbReference>
<dbReference type="KEGG" id="msil:METEAL_04570"/>
<dbReference type="AlphaFoldDB" id="A0AA48H3L1"/>
<dbReference type="InterPro" id="IPR023149">
    <property type="entry name" value="Trans_acon_MeTrfase_C"/>
</dbReference>
<keyword evidence="2" id="KW-1185">Reference proteome</keyword>
<proteinExistence type="predicted"/>
<dbReference type="EMBL" id="AP027080">
    <property type="protein sequence ID" value="BDU71283.1"/>
    <property type="molecule type" value="Genomic_DNA"/>
</dbReference>
<dbReference type="GO" id="GO:0030798">
    <property type="term" value="F:trans-aconitate 2-methyltransferase activity"/>
    <property type="evidence" value="ECO:0007669"/>
    <property type="project" value="InterPro"/>
</dbReference>
<dbReference type="PANTHER" id="PTHR43861">
    <property type="entry name" value="TRANS-ACONITATE 2-METHYLTRANSFERASE-RELATED"/>
    <property type="match status" value="1"/>
</dbReference>
<accession>A0AA48H3L1</accession>
<evidence type="ECO:0000313" key="1">
    <source>
        <dbReference type="EMBL" id="BDU71283.1"/>
    </source>
</evidence>